<proteinExistence type="predicted"/>
<keyword evidence="2" id="KW-1185">Reference proteome</keyword>
<comment type="caution">
    <text evidence="1">The sequence shown here is derived from an EMBL/GenBank/DDBJ whole genome shotgun (WGS) entry which is preliminary data.</text>
</comment>
<sequence>MSLRIRPNYRKLWFALFLTILALTDFTGKVLYGLKWPSGVELSFLKFFGKFRLRSVSSNLNNSKKKSLKKLEVPFISPECSISSNIKRDTELNNETALKANISTSEIFEAKIGFGNNYISLLPLLLGKERFDLVVKTIENELKLYNHLKAFPKRIEIVEKYIQLYTFCSYFSPMLSCEIKKISDNLENLSNGTSILSDVSNNITNPNLLYNRRPNSSVVNFPWVSSKYSYKWNVISGAYGDVICGKIVGGNKNILSHSQDSTSFFFSTYKNFKSKEYVVFLSSSEVSETNLKYKQLETGKDIHICIKSFRSATHPEYFTIWNDENFNLKWLERDTWLSGLENEMYIRFTPNQIFIAPRILKNTNRSSGNILVTQLNEKSSHVCIKNCENSIFYPSVYESHYPWNIPSGRFWSSYLIMERFIGPSFSDVSNFLVLDSVINWTKLSKDNFYLWSASLIHVVYLFFSALISFTFTGSLLYQHCDLHANNLILLIENWKIAENDLFSTAKFQVSFKETISEILSSSIKNVKIIDLTYITYLNDKRRSSNLVCETFGEVSIRDIENWIIFLYNLKNDVDNIFSKHQDIPKNINPLSILIKLFERDINFNSTKPKYVGGSELWWKNWTFNQNKFDDLYDSVLGVGNFFKEAINQVESLIFENENIPFFPPLKSSYSKVLTNPIIFEVYFKQLFYVPYSILSFGTCIHQHEMIHNQTYFLTAAETLSHYFLILFQNEPDKLPSWAHKDQFGSKLLWNKCIKSNPLFSKSISENSLKEFYYEPCFTESCVSKKFFSKKIKTWIQEDSQDRDFFFNSSEKLILFSTNKINFALSILVLNQIKFNVKDYLMNSPKKLIQISVDFSSSISNYLINVIHQEKSVQDIHLFLSFCLAEYYKHLLLFINLSNFNFGEKLCSKIHKAIFIKYTNS</sequence>
<dbReference type="EMBL" id="LRBP01000025">
    <property type="protein sequence ID" value="OII72186.1"/>
    <property type="molecule type" value="Genomic_DNA"/>
</dbReference>
<dbReference type="RefSeq" id="XP_028873758.1">
    <property type="nucleotide sequence ID" value="XM_029018531.1"/>
</dbReference>
<evidence type="ECO:0000313" key="1">
    <source>
        <dbReference type="EMBL" id="OII72186.1"/>
    </source>
</evidence>
<name>A0A1J4MD66_9CRYT</name>
<protein>
    <submittedName>
        <fullName evidence="1">Uncharacterized protein</fullName>
    </submittedName>
</protein>
<dbReference type="Proteomes" id="UP000186176">
    <property type="component" value="Unassembled WGS sequence"/>
</dbReference>
<dbReference type="VEuPathDB" id="CryptoDB:cubi_01519"/>
<evidence type="ECO:0000313" key="2">
    <source>
        <dbReference type="Proteomes" id="UP000186176"/>
    </source>
</evidence>
<dbReference type="OrthoDB" id="337574at2759"/>
<reference evidence="1 2" key="1">
    <citation type="submission" date="2016-10" db="EMBL/GenBank/DDBJ databases">
        <title>Reductive evolution of mitochondrial metabolism and differential evolution of invasion-related proteins in Cryptosporidium.</title>
        <authorList>
            <person name="Liu S."/>
            <person name="Roellig D.M."/>
            <person name="Guo Y."/>
            <person name="Li N."/>
            <person name="Frace M.A."/>
            <person name="Tang K."/>
            <person name="Zhang L."/>
            <person name="Feng Y."/>
            <person name="Xiao L."/>
        </authorList>
    </citation>
    <scope>NUCLEOTIDE SEQUENCE [LARGE SCALE GENOMIC DNA]</scope>
    <source>
        <strain evidence="1">39726</strain>
    </source>
</reference>
<dbReference type="AlphaFoldDB" id="A0A1J4MD66"/>
<accession>A0A1J4MD66</accession>
<organism evidence="1 2">
    <name type="scientific">Cryptosporidium ubiquitum</name>
    <dbReference type="NCBI Taxonomy" id="857276"/>
    <lineage>
        <taxon>Eukaryota</taxon>
        <taxon>Sar</taxon>
        <taxon>Alveolata</taxon>
        <taxon>Apicomplexa</taxon>
        <taxon>Conoidasida</taxon>
        <taxon>Coccidia</taxon>
        <taxon>Eucoccidiorida</taxon>
        <taxon>Eimeriorina</taxon>
        <taxon>Cryptosporidiidae</taxon>
        <taxon>Cryptosporidium</taxon>
    </lineage>
</organism>
<dbReference type="GeneID" id="39978310"/>
<gene>
    <name evidence="1" type="ORF">cubi_01519</name>
</gene>